<sequence>MLSTSTLLIALFLYIVALLLVAWLGQRGSEKARKLSDSPLIYTLSLAVFCTSWTFYGSVGKAATGGMSFLAIYFGPTLAMLFAWVMMRRLIFLKNELRITSIADLLAVRYFRSQKIATLVTVMVLVGAAPYISIQLKAINTSLSVLQTSPGVDIPQGFIDNLPLMVALSLGLFTILFGVRRLDPTERHPGIILALAFECVLKLVAFIAVGLFVCFSLFDSPVAMLKVASEVSVTTTENLIKTPDFFQWTTLLLLSASAFFFLPRQFHVAVVENSSPQHFKTAQWGFPLYIFLINLFVIPIALAGLLLGYQPEQADSFVLLLPLEHGDPGLALFAFIGGVSAAIGMVMICAIALSTMLVNHLLLPVIERLPALGLLKRYLLQLRWVAVFIVVLGGHLFNALVGGSYMLVNIGLISFAAVAQFAPATLGGLFWRKGTLNGALLGLSLGFCFWIYCLVVPTFVRSGWIDAGLLSDGLLGISWLRPEALFNLNALDWLSHGVFWSLAFNFIGYVVGSLYSRPGVEERNYYLQFMDKMDADKAEEEQESEAGLEDDIPLDGKRELLLHLLCQYMSANRASEVLRDAELHAKTSGKASCNLFALAELGRQIDQRLSGALGASVAAKVLERSELLSSSERKRLESHYSRVLADLQISPVELKRKINFYRERQNMVLKHSEEQAKTIEQLQQEISLREKAEVEKQQSQNRLQLIMELAPTSIYLIRSDGRFLEVNNEFLKLYGVKKEQVIGHLPQDFMAADEANSLIEKQHQVLSERRQFSFVENFGSDQSRTYMSYKFPVLDGEELVGLCGISTDISDRIRLENELKAFSLELEQKVEERTEELQKSNASLACTLDDLKQTQRQLVDAEKMVALASLVTGVAHEINTPLGNCVTASSSIQHDLDNLIEAEKSKRLSQNLFHDFCESAASQMGLINANLERAVALVHSFRNLSAHEGDTEMKEIDLCKFIAQFAMAYRSDIEMRGADFEVSCQDSSPFKVNTFPSSLTNALEYLVDNSLTHAFLDGQRGVISIQVNHTDTGAEIIYADNGMGLDSQMEKHLFEPFITSKRCDGRLGLGAHVFYLIVTQKLGGQITVNNKPGEGLALHIYIPYGFNYSKSKTEHPILHEL</sequence>
<dbReference type="PROSITE" id="PS50112">
    <property type="entry name" value="PAS"/>
    <property type="match status" value="1"/>
</dbReference>
<feature type="transmembrane region" description="Helical" evidence="9">
    <location>
        <begin position="191"/>
        <end position="218"/>
    </location>
</feature>
<dbReference type="Pfam" id="PF08448">
    <property type="entry name" value="PAS_4"/>
    <property type="match status" value="1"/>
</dbReference>
<dbReference type="AlphaFoldDB" id="A0A7U8GU27"/>
<keyword evidence="13" id="KW-1185">Reference proteome</keyword>
<comment type="similarity">
    <text evidence="3">Belongs to the sodium:solute symporter (SSF) (TC 2.A.21) family.</text>
</comment>
<evidence type="ECO:0000313" key="13">
    <source>
        <dbReference type="Proteomes" id="UP000002171"/>
    </source>
</evidence>
<keyword evidence="6 9" id="KW-1133">Transmembrane helix</keyword>
<feature type="transmembrane region" description="Helical" evidence="9">
    <location>
        <begin position="6"/>
        <end position="25"/>
    </location>
</feature>
<dbReference type="Pfam" id="PF02518">
    <property type="entry name" value="HATPase_c"/>
    <property type="match status" value="1"/>
</dbReference>
<dbReference type="PANTHER" id="PTHR43065:SF47">
    <property type="match status" value="1"/>
</dbReference>
<feature type="transmembrane region" description="Helical" evidence="9">
    <location>
        <begin position="116"/>
        <end position="134"/>
    </location>
</feature>
<dbReference type="SUPFAM" id="SSF55874">
    <property type="entry name" value="ATPase domain of HSP90 chaperone/DNA topoisomerase II/histidine kinase"/>
    <property type="match status" value="1"/>
</dbReference>
<dbReference type="InterPro" id="IPR036890">
    <property type="entry name" value="HATPase_C_sf"/>
</dbReference>
<feature type="domain" description="PAS" evidence="11">
    <location>
        <begin position="699"/>
        <end position="769"/>
    </location>
</feature>
<feature type="transmembrane region" description="Helical" evidence="9">
    <location>
        <begin position="438"/>
        <end position="460"/>
    </location>
</feature>
<evidence type="ECO:0000313" key="12">
    <source>
        <dbReference type="EMBL" id="EAR62740.1"/>
    </source>
</evidence>
<organism evidence="12 13">
    <name type="scientific">Neptuniibacter caesariensis</name>
    <dbReference type="NCBI Taxonomy" id="207954"/>
    <lineage>
        <taxon>Bacteria</taxon>
        <taxon>Pseudomonadati</taxon>
        <taxon>Pseudomonadota</taxon>
        <taxon>Gammaproteobacteria</taxon>
        <taxon>Oceanospirillales</taxon>
        <taxon>Oceanospirillaceae</taxon>
        <taxon>Neptuniibacter</taxon>
    </lineage>
</organism>
<feature type="transmembrane region" description="Helical" evidence="9">
    <location>
        <begin position="329"/>
        <end position="362"/>
    </location>
</feature>
<dbReference type="InterPro" id="IPR038377">
    <property type="entry name" value="Na/Glc_symporter_sf"/>
</dbReference>
<evidence type="ECO:0000256" key="9">
    <source>
        <dbReference type="SAM" id="Phobius"/>
    </source>
</evidence>
<dbReference type="InterPro" id="IPR001734">
    <property type="entry name" value="Na/solute_symporter"/>
</dbReference>
<dbReference type="InterPro" id="IPR005467">
    <property type="entry name" value="His_kinase_dom"/>
</dbReference>
<feature type="domain" description="Histidine kinase" evidence="10">
    <location>
        <begin position="873"/>
        <end position="1106"/>
    </location>
</feature>
<reference evidence="12 13" key="1">
    <citation type="submission" date="2006-02" db="EMBL/GenBank/DDBJ databases">
        <authorList>
            <person name="Pinhassi J."/>
            <person name="Pedros-Alio C."/>
            <person name="Ferriera S."/>
            <person name="Johnson J."/>
            <person name="Kravitz S."/>
            <person name="Halpern A."/>
            <person name="Remington K."/>
            <person name="Beeson K."/>
            <person name="Tran B."/>
            <person name="Rogers Y.-H."/>
            <person name="Friedman R."/>
            <person name="Venter J.C."/>
        </authorList>
    </citation>
    <scope>NUCLEOTIDE SEQUENCE [LARGE SCALE GENOMIC DNA]</scope>
    <source>
        <strain evidence="12 13">MED92</strain>
    </source>
</reference>
<keyword evidence="12" id="KW-0418">Kinase</keyword>
<dbReference type="InterPro" id="IPR013656">
    <property type="entry name" value="PAS_4"/>
</dbReference>
<dbReference type="InterPro" id="IPR003594">
    <property type="entry name" value="HATPase_dom"/>
</dbReference>
<dbReference type="PANTHER" id="PTHR43065">
    <property type="entry name" value="SENSOR HISTIDINE KINASE"/>
    <property type="match status" value="1"/>
</dbReference>
<evidence type="ECO:0000259" key="10">
    <source>
        <dbReference type="PROSITE" id="PS50109"/>
    </source>
</evidence>
<proteinExistence type="inferred from homology"/>
<dbReference type="SUPFAM" id="SSF55785">
    <property type="entry name" value="PYP-like sensor domain (PAS domain)"/>
    <property type="match status" value="1"/>
</dbReference>
<dbReference type="PROSITE" id="PS50283">
    <property type="entry name" value="NA_SOLUT_SYMP_3"/>
    <property type="match status" value="1"/>
</dbReference>
<dbReference type="GO" id="GO:0022857">
    <property type="term" value="F:transmembrane transporter activity"/>
    <property type="evidence" value="ECO:0007669"/>
    <property type="project" value="InterPro"/>
</dbReference>
<dbReference type="SMART" id="SM00091">
    <property type="entry name" value="PAS"/>
    <property type="match status" value="1"/>
</dbReference>
<dbReference type="OrthoDB" id="9764438at2"/>
<keyword evidence="12" id="KW-0808">Transferase</keyword>
<feature type="coiled-coil region" evidence="8">
    <location>
        <begin position="682"/>
        <end position="709"/>
    </location>
</feature>
<evidence type="ECO:0000259" key="11">
    <source>
        <dbReference type="PROSITE" id="PS50112"/>
    </source>
</evidence>
<comment type="subcellular location">
    <subcellularLocation>
        <location evidence="2">Membrane</location>
        <topology evidence="2">Multi-pass membrane protein</topology>
    </subcellularLocation>
</comment>
<feature type="coiled-coil region" evidence="8">
    <location>
        <begin position="812"/>
        <end position="864"/>
    </location>
</feature>
<feature type="transmembrane region" description="Helical" evidence="9">
    <location>
        <begin position="62"/>
        <end position="85"/>
    </location>
</feature>
<feature type="transmembrane region" description="Helical" evidence="9">
    <location>
        <begin position="284"/>
        <end position="309"/>
    </location>
</feature>
<dbReference type="Gene3D" id="3.30.565.10">
    <property type="entry name" value="Histidine kinase-like ATPase, C-terminal domain"/>
    <property type="match status" value="1"/>
</dbReference>
<feature type="transmembrane region" description="Helical" evidence="9">
    <location>
        <begin position="407"/>
        <end position="431"/>
    </location>
</feature>
<evidence type="ECO:0000256" key="1">
    <source>
        <dbReference type="ARBA" id="ARBA00000085"/>
    </source>
</evidence>
<dbReference type="Gene3D" id="1.10.287.130">
    <property type="match status" value="1"/>
</dbReference>
<gene>
    <name evidence="12" type="ORF">MED92_06463</name>
</gene>
<dbReference type="CDD" id="cd00130">
    <property type="entry name" value="PAS"/>
    <property type="match status" value="1"/>
</dbReference>
<dbReference type="EC" id="2.7.13.3" evidence="4"/>
<dbReference type="RefSeq" id="WP_007021758.1">
    <property type="nucleotide sequence ID" value="NZ_CH724126.1"/>
</dbReference>
<accession>A0A7U8GU27</accession>
<comment type="caution">
    <text evidence="12">The sequence shown here is derived from an EMBL/GenBank/DDBJ whole genome shotgun (WGS) entry which is preliminary data.</text>
</comment>
<keyword evidence="5 9" id="KW-0812">Transmembrane</keyword>
<dbReference type="GO" id="GO:0016020">
    <property type="term" value="C:membrane"/>
    <property type="evidence" value="ECO:0007669"/>
    <property type="project" value="UniProtKB-SubCell"/>
</dbReference>
<dbReference type="PROSITE" id="PS50109">
    <property type="entry name" value="HIS_KIN"/>
    <property type="match status" value="1"/>
</dbReference>
<feature type="transmembrane region" description="Helical" evidence="9">
    <location>
        <begin position="382"/>
        <end position="401"/>
    </location>
</feature>
<evidence type="ECO:0000256" key="2">
    <source>
        <dbReference type="ARBA" id="ARBA00004141"/>
    </source>
</evidence>
<dbReference type="Gene3D" id="1.20.1730.10">
    <property type="entry name" value="Sodium/glucose cotransporter"/>
    <property type="match status" value="1"/>
</dbReference>
<dbReference type="Proteomes" id="UP000002171">
    <property type="component" value="Unassembled WGS sequence"/>
</dbReference>
<feature type="transmembrane region" description="Helical" evidence="9">
    <location>
        <begin position="162"/>
        <end position="179"/>
    </location>
</feature>
<feature type="transmembrane region" description="Helical" evidence="9">
    <location>
        <begin position="245"/>
        <end position="263"/>
    </location>
</feature>
<dbReference type="InterPro" id="IPR035965">
    <property type="entry name" value="PAS-like_dom_sf"/>
</dbReference>
<evidence type="ECO:0000256" key="8">
    <source>
        <dbReference type="SAM" id="Coils"/>
    </source>
</evidence>
<keyword evidence="7 9" id="KW-0472">Membrane</keyword>
<evidence type="ECO:0000256" key="3">
    <source>
        <dbReference type="ARBA" id="ARBA00006434"/>
    </source>
</evidence>
<dbReference type="InterPro" id="IPR004358">
    <property type="entry name" value="Sig_transdc_His_kin-like_C"/>
</dbReference>
<dbReference type="CDD" id="cd10322">
    <property type="entry name" value="SLC5sbd"/>
    <property type="match status" value="1"/>
</dbReference>
<dbReference type="EMBL" id="AAOW01000002">
    <property type="protein sequence ID" value="EAR62740.1"/>
    <property type="molecule type" value="Genomic_DNA"/>
</dbReference>
<comment type="catalytic activity">
    <reaction evidence="1">
        <text>ATP + protein L-histidine = ADP + protein N-phospho-L-histidine.</text>
        <dbReference type="EC" id="2.7.13.3"/>
    </reaction>
</comment>
<dbReference type="Gene3D" id="3.30.450.20">
    <property type="entry name" value="PAS domain"/>
    <property type="match status" value="1"/>
</dbReference>
<evidence type="ECO:0000256" key="7">
    <source>
        <dbReference type="ARBA" id="ARBA00023136"/>
    </source>
</evidence>
<keyword evidence="8" id="KW-0175">Coiled coil</keyword>
<protein>
    <recommendedName>
        <fullName evidence="4">histidine kinase</fullName>
        <ecNumber evidence="4">2.7.13.3</ecNumber>
    </recommendedName>
</protein>
<name>A0A7U8GU27_NEPCE</name>
<dbReference type="NCBIfam" id="TIGR00229">
    <property type="entry name" value="sensory_box"/>
    <property type="match status" value="1"/>
</dbReference>
<evidence type="ECO:0000256" key="5">
    <source>
        <dbReference type="ARBA" id="ARBA00022692"/>
    </source>
</evidence>
<evidence type="ECO:0000256" key="6">
    <source>
        <dbReference type="ARBA" id="ARBA00022989"/>
    </source>
</evidence>
<feature type="transmembrane region" description="Helical" evidence="9">
    <location>
        <begin position="37"/>
        <end position="56"/>
    </location>
</feature>
<dbReference type="SMART" id="SM00387">
    <property type="entry name" value="HATPase_c"/>
    <property type="match status" value="1"/>
</dbReference>
<evidence type="ECO:0000256" key="4">
    <source>
        <dbReference type="ARBA" id="ARBA00012438"/>
    </source>
</evidence>
<dbReference type="InterPro" id="IPR000014">
    <property type="entry name" value="PAS"/>
</dbReference>
<dbReference type="PRINTS" id="PR00344">
    <property type="entry name" value="BCTRLSENSOR"/>
</dbReference>
<dbReference type="GO" id="GO:0004673">
    <property type="term" value="F:protein histidine kinase activity"/>
    <property type="evidence" value="ECO:0007669"/>
    <property type="project" value="UniProtKB-EC"/>
</dbReference>